<sequence length="166" mass="18849">MSMDQENTSQVNSDHSYLNQSASCLLLQIDLGYRSNPSIVLVTSHKRLQLLLYYYSWHLFLLLQTTPQSPLASYSLHVCIGSKPTQPVPVESPIFPPFVLGFFITSALFTSALKLVMGETNLILYKSSIIDPIILRNRIAIFAQSYILGRVPIMTRRTQIFRSRQP</sequence>
<accession>A0A2S4W717</accession>
<keyword evidence="3" id="KW-1185">Reference proteome</keyword>
<reference evidence="2" key="1">
    <citation type="submission" date="2017-12" db="EMBL/GenBank/DDBJ databases">
        <title>Gene loss provides genomic basis for host adaptation in cereal stripe rust fungi.</title>
        <authorList>
            <person name="Xia C."/>
        </authorList>
    </citation>
    <scope>NUCLEOTIDE SEQUENCE [LARGE SCALE GENOMIC DNA]</scope>
    <source>
        <strain evidence="2">93-210</strain>
    </source>
</reference>
<keyword evidence="1" id="KW-0472">Membrane</keyword>
<organism evidence="2 3">
    <name type="scientific">Puccinia striiformis</name>
    <dbReference type="NCBI Taxonomy" id="27350"/>
    <lineage>
        <taxon>Eukaryota</taxon>
        <taxon>Fungi</taxon>
        <taxon>Dikarya</taxon>
        <taxon>Basidiomycota</taxon>
        <taxon>Pucciniomycotina</taxon>
        <taxon>Pucciniomycetes</taxon>
        <taxon>Pucciniales</taxon>
        <taxon>Pucciniaceae</taxon>
        <taxon>Puccinia</taxon>
    </lineage>
</organism>
<dbReference type="EMBL" id="PKSL01000002">
    <property type="protein sequence ID" value="POW17575.1"/>
    <property type="molecule type" value="Genomic_DNA"/>
</dbReference>
<proteinExistence type="predicted"/>
<keyword evidence="1" id="KW-1133">Transmembrane helix</keyword>
<protein>
    <submittedName>
        <fullName evidence="2">Uncharacterized protein</fullName>
    </submittedName>
</protein>
<gene>
    <name evidence="2" type="ORF">PSTT_00321</name>
</gene>
<feature type="transmembrane region" description="Helical" evidence="1">
    <location>
        <begin position="50"/>
        <end position="67"/>
    </location>
</feature>
<keyword evidence="1" id="KW-0812">Transmembrane</keyword>
<dbReference type="VEuPathDB" id="FungiDB:PSTT_00321"/>
<dbReference type="Proteomes" id="UP000239156">
    <property type="component" value="Unassembled WGS sequence"/>
</dbReference>
<evidence type="ECO:0000256" key="1">
    <source>
        <dbReference type="SAM" id="Phobius"/>
    </source>
</evidence>
<dbReference type="AlphaFoldDB" id="A0A2S4W717"/>
<evidence type="ECO:0000313" key="3">
    <source>
        <dbReference type="Proteomes" id="UP000239156"/>
    </source>
</evidence>
<evidence type="ECO:0000313" key="2">
    <source>
        <dbReference type="EMBL" id="POW17575.1"/>
    </source>
</evidence>
<comment type="caution">
    <text evidence="2">The sequence shown here is derived from an EMBL/GenBank/DDBJ whole genome shotgun (WGS) entry which is preliminary data.</text>
</comment>
<name>A0A2S4W717_9BASI</name>
<feature type="transmembrane region" description="Helical" evidence="1">
    <location>
        <begin position="94"/>
        <end position="116"/>
    </location>
</feature>